<organism evidence="12 13">
    <name type="scientific">Insolitispirillum peregrinum</name>
    <dbReference type="NCBI Taxonomy" id="80876"/>
    <lineage>
        <taxon>Bacteria</taxon>
        <taxon>Pseudomonadati</taxon>
        <taxon>Pseudomonadota</taxon>
        <taxon>Alphaproteobacteria</taxon>
        <taxon>Rhodospirillales</taxon>
        <taxon>Novispirillaceae</taxon>
        <taxon>Insolitispirillum</taxon>
    </lineage>
</organism>
<dbReference type="InterPro" id="IPR003664">
    <property type="entry name" value="FA_synthesis"/>
</dbReference>
<dbReference type="PIRSF" id="PIRSF002465">
    <property type="entry name" value="Phsphlp_syn_PlsX"/>
    <property type="match status" value="1"/>
</dbReference>
<evidence type="ECO:0000256" key="4">
    <source>
        <dbReference type="ARBA" id="ARBA00022679"/>
    </source>
</evidence>
<protein>
    <recommendedName>
        <fullName evidence="8 10">Phosphate acyltransferase</fullName>
        <ecNumber evidence="8 10">2.3.1.274</ecNumber>
    </recommendedName>
    <alternativeName>
        <fullName evidence="10">Acyl-ACP phosphotransacylase</fullName>
    </alternativeName>
    <alternativeName>
        <fullName evidence="10">Acyl-[acyl-carrier-protein]--phosphate acyltransferase</fullName>
    </alternativeName>
    <alternativeName>
        <fullName evidence="10">Phosphate-acyl-ACP acyltransferase</fullName>
    </alternativeName>
</protein>
<dbReference type="PANTHER" id="PTHR30100">
    <property type="entry name" value="FATTY ACID/PHOSPHOLIPID SYNTHESIS PROTEIN PLSX"/>
    <property type="match status" value="1"/>
</dbReference>
<evidence type="ECO:0000256" key="5">
    <source>
        <dbReference type="ARBA" id="ARBA00023098"/>
    </source>
</evidence>
<dbReference type="InterPro" id="IPR012281">
    <property type="entry name" value="Phospholipid_synth_PlsX-like"/>
</dbReference>
<evidence type="ECO:0000256" key="11">
    <source>
        <dbReference type="SAM" id="MobiDB-lite"/>
    </source>
</evidence>
<keyword evidence="12" id="KW-0012">Acyltransferase</keyword>
<keyword evidence="4 10" id="KW-0808">Transferase</keyword>
<dbReference type="EC" id="2.3.1.274" evidence="8 10"/>
<dbReference type="PANTHER" id="PTHR30100:SF1">
    <property type="entry name" value="PHOSPHATE ACYLTRANSFERASE"/>
    <property type="match status" value="1"/>
</dbReference>
<keyword evidence="13" id="KW-1185">Reference proteome</keyword>
<dbReference type="STRING" id="80876.SAMN05421779_101459"/>
<sequence length="386" mass="40556">MSAPLVLALDAMGGDAAPKMVLKGVKIARKRHPNVHFLLFGDEARLAPLLKKKLRKVCTIRHAPDVVTGDAKPSQAVRQGRQSSMWLAIKAVKDGEAAGIVSAGNTGALMAMAKLSLRTLPGIDRPAIATLLPTIRGESVMLDLGANTECAANNLVEFAVMGEVFSRTLLGIDRPSVGLLNIGSEDLKGTDSLRQAATILREQKLGTMDYYGFVEGDDIGKGTVDVVVTDGFTGNVALKTAEGTAKLYSQFLKDAFKASLVAKIGYLLARRALESVRKRTDPRRYNGAMFIGLNGVCVKSHGGTDALGFANAIGVAVNLISNDLNSKIKEECQRLYSHGRAEDAPDTPASRADGEDGGGLAAEQDLTATAPGGNGESQSGKPAQAS</sequence>
<keyword evidence="6 10" id="KW-0594">Phospholipid biosynthesis</keyword>
<evidence type="ECO:0000256" key="6">
    <source>
        <dbReference type="ARBA" id="ARBA00023209"/>
    </source>
</evidence>
<keyword evidence="2 10" id="KW-0963">Cytoplasm</keyword>
<dbReference type="RefSeq" id="WP_084194515.1">
    <property type="nucleotide sequence ID" value="NZ_FTOA01000001.1"/>
</dbReference>
<proteinExistence type="inferred from homology"/>
<comment type="pathway">
    <text evidence="10">Lipid metabolism; phospholipid metabolism.</text>
</comment>
<comment type="similarity">
    <text evidence="10">Belongs to the PlsX family.</text>
</comment>
<evidence type="ECO:0000313" key="13">
    <source>
        <dbReference type="Proteomes" id="UP000185678"/>
    </source>
</evidence>
<dbReference type="GO" id="GO:0006633">
    <property type="term" value="P:fatty acid biosynthetic process"/>
    <property type="evidence" value="ECO:0007669"/>
    <property type="project" value="UniProtKB-UniRule"/>
</dbReference>
<evidence type="ECO:0000256" key="3">
    <source>
        <dbReference type="ARBA" id="ARBA00022516"/>
    </source>
</evidence>
<gene>
    <name evidence="10" type="primary">plsX</name>
    <name evidence="12" type="ORF">SAMN05421779_101459</name>
</gene>
<reference evidence="12 13" key="1">
    <citation type="submission" date="2017-01" db="EMBL/GenBank/DDBJ databases">
        <authorList>
            <person name="Mah S.A."/>
            <person name="Swanson W.J."/>
            <person name="Moy G.W."/>
            <person name="Vacquier V.D."/>
        </authorList>
    </citation>
    <scope>NUCLEOTIDE SEQUENCE [LARGE SCALE GENOMIC DNA]</scope>
    <source>
        <strain evidence="12 13">DSM 11589</strain>
    </source>
</reference>
<evidence type="ECO:0000256" key="8">
    <source>
        <dbReference type="ARBA" id="ARBA00024069"/>
    </source>
</evidence>
<dbReference type="GO" id="GO:0005737">
    <property type="term" value="C:cytoplasm"/>
    <property type="evidence" value="ECO:0007669"/>
    <property type="project" value="UniProtKB-SubCell"/>
</dbReference>
<evidence type="ECO:0000256" key="1">
    <source>
        <dbReference type="ARBA" id="ARBA00001232"/>
    </source>
</evidence>
<dbReference type="HAMAP" id="MF_00019">
    <property type="entry name" value="PlsX"/>
    <property type="match status" value="1"/>
</dbReference>
<accession>A0A1N7IQ15</accession>
<keyword evidence="7 10" id="KW-1208">Phospholipid metabolism</keyword>
<evidence type="ECO:0000313" key="12">
    <source>
        <dbReference type="EMBL" id="SIS39147.1"/>
    </source>
</evidence>
<dbReference type="SUPFAM" id="SSF53659">
    <property type="entry name" value="Isocitrate/Isopropylmalate dehydrogenase-like"/>
    <property type="match status" value="1"/>
</dbReference>
<feature type="compositionally biased region" description="Polar residues" evidence="11">
    <location>
        <begin position="376"/>
        <end position="386"/>
    </location>
</feature>
<dbReference type="NCBIfam" id="TIGR00182">
    <property type="entry name" value="plsX"/>
    <property type="match status" value="1"/>
</dbReference>
<dbReference type="Pfam" id="PF02504">
    <property type="entry name" value="FA_synthesis"/>
    <property type="match status" value="1"/>
</dbReference>
<comment type="subcellular location">
    <subcellularLocation>
        <location evidence="10">Cytoplasm</location>
    </subcellularLocation>
    <text evidence="10">Associated with the membrane possibly through PlsY.</text>
</comment>
<dbReference type="AlphaFoldDB" id="A0A1N7IQ15"/>
<comment type="function">
    <text evidence="10">Catalyzes the reversible formation of acyl-phosphate (acyl-PO(4)) from acyl-[acyl-carrier-protein] (acyl-ACP). This enzyme utilizes acyl-ACP as fatty acyl donor, but not acyl-CoA.</text>
</comment>
<evidence type="ECO:0000256" key="10">
    <source>
        <dbReference type="HAMAP-Rule" id="MF_00019"/>
    </source>
</evidence>
<dbReference type="GO" id="GO:0008654">
    <property type="term" value="P:phospholipid biosynthetic process"/>
    <property type="evidence" value="ECO:0007669"/>
    <property type="project" value="UniProtKB-KW"/>
</dbReference>
<keyword evidence="3 10" id="KW-0444">Lipid biosynthesis</keyword>
<dbReference type="GO" id="GO:0043811">
    <property type="term" value="F:phosphate:acyl-[acyl carrier protein] acyltransferase activity"/>
    <property type="evidence" value="ECO:0007669"/>
    <property type="project" value="UniProtKB-UniRule"/>
</dbReference>
<evidence type="ECO:0000256" key="9">
    <source>
        <dbReference type="ARBA" id="ARBA00046608"/>
    </source>
</evidence>
<dbReference type="OrthoDB" id="9806408at2"/>
<dbReference type="UniPathway" id="UPA00085"/>
<name>A0A1N7IQ15_9PROT</name>
<dbReference type="EMBL" id="FTOA01000001">
    <property type="protein sequence ID" value="SIS39147.1"/>
    <property type="molecule type" value="Genomic_DNA"/>
</dbReference>
<comment type="catalytic activity">
    <reaction evidence="1 10">
        <text>a fatty acyl-[ACP] + phosphate = an acyl phosphate + holo-[ACP]</text>
        <dbReference type="Rhea" id="RHEA:42292"/>
        <dbReference type="Rhea" id="RHEA-COMP:9685"/>
        <dbReference type="Rhea" id="RHEA-COMP:14125"/>
        <dbReference type="ChEBI" id="CHEBI:43474"/>
        <dbReference type="ChEBI" id="CHEBI:59918"/>
        <dbReference type="ChEBI" id="CHEBI:64479"/>
        <dbReference type="ChEBI" id="CHEBI:138651"/>
        <dbReference type="EC" id="2.3.1.274"/>
    </reaction>
</comment>
<dbReference type="Gene3D" id="3.40.718.10">
    <property type="entry name" value="Isopropylmalate Dehydrogenase"/>
    <property type="match status" value="1"/>
</dbReference>
<dbReference type="Proteomes" id="UP000185678">
    <property type="component" value="Unassembled WGS sequence"/>
</dbReference>
<comment type="subunit">
    <text evidence="9 10">Homodimer. Probably interacts with PlsY.</text>
</comment>
<evidence type="ECO:0000256" key="2">
    <source>
        <dbReference type="ARBA" id="ARBA00022490"/>
    </source>
</evidence>
<keyword evidence="5 10" id="KW-0443">Lipid metabolism</keyword>
<evidence type="ECO:0000256" key="7">
    <source>
        <dbReference type="ARBA" id="ARBA00023264"/>
    </source>
</evidence>
<feature type="region of interest" description="Disordered" evidence="11">
    <location>
        <begin position="338"/>
        <end position="386"/>
    </location>
</feature>